<dbReference type="RefSeq" id="WP_208244518.1">
    <property type="nucleotide sequence ID" value="NZ_JAGEPF010000016.1"/>
</dbReference>
<name>A0ABS3RWM6_9ACTN</name>
<comment type="caution">
    <text evidence="2">The sequence shown here is derived from an EMBL/GenBank/DDBJ whole genome shotgun (WGS) entry which is preliminary data.</text>
</comment>
<feature type="domain" description="Thoeris anti-defense 2-like" evidence="1">
    <location>
        <begin position="1"/>
        <end position="87"/>
    </location>
</feature>
<accession>A0ABS3RWM6</accession>
<dbReference type="EMBL" id="JAGEPF010000016">
    <property type="protein sequence ID" value="MBO2461157.1"/>
    <property type="molecule type" value="Genomic_DNA"/>
</dbReference>
<evidence type="ECO:0000259" key="1">
    <source>
        <dbReference type="Pfam" id="PF11195"/>
    </source>
</evidence>
<sequence length="89" mass="9687">MDFGEALAALRAGDRLTRDGWNGRGMFIVLQAGYPDGIAINANTAQATGIEQGTVCKFRPYLMMRTVDGDFVPWVASQTDLLATDWSTT</sequence>
<dbReference type="Proteomes" id="UP000680206">
    <property type="component" value="Unassembled WGS sequence"/>
</dbReference>
<proteinExistence type="predicted"/>
<evidence type="ECO:0000313" key="3">
    <source>
        <dbReference type="Proteomes" id="UP000680206"/>
    </source>
</evidence>
<gene>
    <name evidence="2" type="ORF">J4709_26590</name>
</gene>
<protein>
    <submittedName>
        <fullName evidence="2">DUF2829 domain-containing protein</fullName>
    </submittedName>
</protein>
<evidence type="ECO:0000313" key="2">
    <source>
        <dbReference type="EMBL" id="MBO2461157.1"/>
    </source>
</evidence>
<dbReference type="InterPro" id="IPR021361">
    <property type="entry name" value="Tad2-like_dom"/>
</dbReference>
<keyword evidence="3" id="KW-1185">Reference proteome</keyword>
<reference evidence="2 3" key="1">
    <citation type="submission" date="2021-03" db="EMBL/GenBank/DDBJ databases">
        <title>Actinomadura violae sp. nov., isolated from lichen in Thailand.</title>
        <authorList>
            <person name="Kanchanasin P."/>
            <person name="Saeng-In P."/>
            <person name="Phongsopitanun W."/>
            <person name="Yuki M."/>
            <person name="Kudo T."/>
            <person name="Ohkuma M."/>
            <person name="Tanasupawat S."/>
        </authorList>
    </citation>
    <scope>NUCLEOTIDE SEQUENCE [LARGE SCALE GENOMIC DNA]</scope>
    <source>
        <strain evidence="2 3">LCR2-06</strain>
    </source>
</reference>
<organism evidence="2 3">
    <name type="scientific">Actinomadura violacea</name>
    <dbReference type="NCBI Taxonomy" id="2819934"/>
    <lineage>
        <taxon>Bacteria</taxon>
        <taxon>Bacillati</taxon>
        <taxon>Actinomycetota</taxon>
        <taxon>Actinomycetes</taxon>
        <taxon>Streptosporangiales</taxon>
        <taxon>Thermomonosporaceae</taxon>
        <taxon>Actinomadura</taxon>
    </lineage>
</organism>
<dbReference type="Pfam" id="PF11195">
    <property type="entry name" value="Tad2-like"/>
    <property type="match status" value="1"/>
</dbReference>